<dbReference type="EMBL" id="JABGBN010000002">
    <property type="protein sequence ID" value="NOL51505.1"/>
    <property type="molecule type" value="Genomic_DNA"/>
</dbReference>
<dbReference type="InterPro" id="IPR035069">
    <property type="entry name" value="TTHA1013/TTHA0281-like"/>
</dbReference>
<dbReference type="Pfam" id="PF05534">
    <property type="entry name" value="HicB"/>
    <property type="match status" value="1"/>
</dbReference>
<organism evidence="1 2">
    <name type="scientific">Pelistega suis</name>
    <dbReference type="NCBI Taxonomy" id="1631957"/>
    <lineage>
        <taxon>Bacteria</taxon>
        <taxon>Pseudomonadati</taxon>
        <taxon>Pseudomonadota</taxon>
        <taxon>Betaproteobacteria</taxon>
        <taxon>Burkholderiales</taxon>
        <taxon>Alcaligenaceae</taxon>
        <taxon>Pelistega</taxon>
    </lineage>
</organism>
<keyword evidence="2" id="KW-1185">Reference proteome</keyword>
<dbReference type="Proteomes" id="UP000537862">
    <property type="component" value="Unassembled WGS sequence"/>
</dbReference>
<dbReference type="SUPFAM" id="SSF143100">
    <property type="entry name" value="TTHA1013/TTHA0281-like"/>
    <property type="match status" value="1"/>
</dbReference>
<reference evidence="1 2" key="1">
    <citation type="submission" date="2020-05" db="EMBL/GenBank/DDBJ databases">
        <authorList>
            <person name="Niu N."/>
        </authorList>
    </citation>
    <scope>NUCLEOTIDE SEQUENCE [LARGE SCALE GENOMIC DNA]</scope>
    <source>
        <strain evidence="1 2">3340-03</strain>
    </source>
</reference>
<dbReference type="GO" id="GO:0006355">
    <property type="term" value="P:regulation of DNA-templated transcription"/>
    <property type="evidence" value="ECO:0007669"/>
    <property type="project" value="InterPro"/>
</dbReference>
<evidence type="ECO:0000313" key="1">
    <source>
        <dbReference type="EMBL" id="NOL51505.1"/>
    </source>
</evidence>
<comment type="caution">
    <text evidence="1">The sequence shown here is derived from an EMBL/GenBank/DDBJ whole genome shotgun (WGS) entry which is preliminary data.</text>
</comment>
<sequence length="113" mass="13026">MDILKYRGYEAKIRYSAEDEGLVGEILYINDVIHFFGKNHQEVLLAFHEAVDSYLALCEERGESPNRPFKGSFNIRISPELHKELIRKADHLNISLNQMIASALEQFISHGKH</sequence>
<dbReference type="InterPro" id="IPR008651">
    <property type="entry name" value="Uncharacterised_HicB"/>
</dbReference>
<proteinExistence type="predicted"/>
<gene>
    <name evidence="1" type="ORF">HKX39_04845</name>
</gene>
<accession>A0A849P6X6</accession>
<dbReference type="InterPro" id="IPR010985">
    <property type="entry name" value="Ribbon_hlx_hlx"/>
</dbReference>
<name>A0A849P6X6_9BURK</name>
<dbReference type="RefSeq" id="WP_171680175.1">
    <property type="nucleotide sequence ID" value="NZ_JABGBN010000002.1"/>
</dbReference>
<evidence type="ECO:0000313" key="2">
    <source>
        <dbReference type="Proteomes" id="UP000537862"/>
    </source>
</evidence>
<dbReference type="SUPFAM" id="SSF47598">
    <property type="entry name" value="Ribbon-helix-helix"/>
    <property type="match status" value="1"/>
</dbReference>
<protein>
    <submittedName>
        <fullName evidence="1">Type II toxin-antitoxin system HicB family antitoxin</fullName>
    </submittedName>
</protein>
<dbReference type="AlphaFoldDB" id="A0A849P6X6"/>